<protein>
    <recommendedName>
        <fullName evidence="11">FAD-binding FR-type domain-containing protein</fullName>
    </recommendedName>
</protein>
<evidence type="ECO:0000256" key="2">
    <source>
        <dbReference type="ARBA" id="ARBA00006278"/>
    </source>
</evidence>
<proteinExistence type="inferred from homology"/>
<evidence type="ECO:0000256" key="9">
    <source>
        <dbReference type="ARBA" id="ARBA00023136"/>
    </source>
</evidence>
<dbReference type="Proteomes" id="UP001310890">
    <property type="component" value="Unassembled WGS sequence"/>
</dbReference>
<dbReference type="GO" id="GO:0006879">
    <property type="term" value="P:intracellular iron ion homeostasis"/>
    <property type="evidence" value="ECO:0007669"/>
    <property type="project" value="TreeGrafter"/>
</dbReference>
<evidence type="ECO:0000256" key="3">
    <source>
        <dbReference type="ARBA" id="ARBA00022448"/>
    </source>
</evidence>
<accession>A0AAN7T900</accession>
<feature type="transmembrane region" description="Helical" evidence="10">
    <location>
        <begin position="243"/>
        <end position="261"/>
    </location>
</feature>
<dbReference type="SFLD" id="SFLDG01168">
    <property type="entry name" value="Ferric_reductase_subgroup_(FRE"/>
    <property type="match status" value="1"/>
</dbReference>
<keyword evidence="7" id="KW-0560">Oxidoreductase</keyword>
<dbReference type="Pfam" id="PF08030">
    <property type="entry name" value="NAD_binding_6"/>
    <property type="match status" value="1"/>
</dbReference>
<evidence type="ECO:0000256" key="7">
    <source>
        <dbReference type="ARBA" id="ARBA00023002"/>
    </source>
</evidence>
<dbReference type="InterPro" id="IPR051410">
    <property type="entry name" value="Ferric/Cupric_Reductase"/>
</dbReference>
<dbReference type="EMBL" id="JAVRRL010000139">
    <property type="protein sequence ID" value="KAK5107116.1"/>
    <property type="molecule type" value="Genomic_DNA"/>
</dbReference>
<dbReference type="InterPro" id="IPR013112">
    <property type="entry name" value="FAD-bd_8"/>
</dbReference>
<dbReference type="InterPro" id="IPR039261">
    <property type="entry name" value="FNR_nucleotide-bd"/>
</dbReference>
<dbReference type="GO" id="GO:0005886">
    <property type="term" value="C:plasma membrane"/>
    <property type="evidence" value="ECO:0007669"/>
    <property type="project" value="TreeGrafter"/>
</dbReference>
<dbReference type="Gene3D" id="3.40.50.80">
    <property type="entry name" value="Nucleotide-binding domain of ferredoxin-NADP reductase (FNR) module"/>
    <property type="match status" value="1"/>
</dbReference>
<dbReference type="GO" id="GO:0006826">
    <property type="term" value="P:iron ion transport"/>
    <property type="evidence" value="ECO:0007669"/>
    <property type="project" value="TreeGrafter"/>
</dbReference>
<evidence type="ECO:0000256" key="10">
    <source>
        <dbReference type="SAM" id="Phobius"/>
    </source>
</evidence>
<organism evidence="12 13">
    <name type="scientific">Meristemomyces frigidus</name>
    <dbReference type="NCBI Taxonomy" id="1508187"/>
    <lineage>
        <taxon>Eukaryota</taxon>
        <taxon>Fungi</taxon>
        <taxon>Dikarya</taxon>
        <taxon>Ascomycota</taxon>
        <taxon>Pezizomycotina</taxon>
        <taxon>Dothideomycetes</taxon>
        <taxon>Dothideomycetidae</taxon>
        <taxon>Mycosphaerellales</taxon>
        <taxon>Teratosphaeriaceae</taxon>
        <taxon>Meristemomyces</taxon>
    </lineage>
</organism>
<keyword evidence="3" id="KW-0813">Transport</keyword>
<feature type="transmembrane region" description="Helical" evidence="10">
    <location>
        <begin position="120"/>
        <end position="140"/>
    </location>
</feature>
<dbReference type="Pfam" id="PF01794">
    <property type="entry name" value="Ferric_reduct"/>
    <property type="match status" value="1"/>
</dbReference>
<name>A0AAN7T900_9PEZI</name>
<evidence type="ECO:0000256" key="5">
    <source>
        <dbReference type="ARBA" id="ARBA00022982"/>
    </source>
</evidence>
<evidence type="ECO:0000256" key="8">
    <source>
        <dbReference type="ARBA" id="ARBA00023065"/>
    </source>
</evidence>
<evidence type="ECO:0000256" key="1">
    <source>
        <dbReference type="ARBA" id="ARBA00004141"/>
    </source>
</evidence>
<reference evidence="12" key="1">
    <citation type="submission" date="2023-08" db="EMBL/GenBank/DDBJ databases">
        <title>Black Yeasts Isolated from many extreme environments.</title>
        <authorList>
            <person name="Coleine C."/>
            <person name="Stajich J.E."/>
            <person name="Selbmann L."/>
        </authorList>
    </citation>
    <scope>NUCLEOTIDE SEQUENCE</scope>
    <source>
        <strain evidence="12">CCFEE 5401</strain>
    </source>
</reference>
<evidence type="ECO:0000256" key="6">
    <source>
        <dbReference type="ARBA" id="ARBA00022989"/>
    </source>
</evidence>
<evidence type="ECO:0000313" key="13">
    <source>
        <dbReference type="Proteomes" id="UP001310890"/>
    </source>
</evidence>
<dbReference type="PROSITE" id="PS51384">
    <property type="entry name" value="FAD_FR"/>
    <property type="match status" value="1"/>
</dbReference>
<keyword evidence="4 10" id="KW-0812">Transmembrane</keyword>
<evidence type="ECO:0000256" key="4">
    <source>
        <dbReference type="ARBA" id="ARBA00022692"/>
    </source>
</evidence>
<comment type="subcellular location">
    <subcellularLocation>
        <location evidence="1">Membrane</location>
        <topology evidence="1">Multi-pass membrane protein</topology>
    </subcellularLocation>
</comment>
<dbReference type="AlphaFoldDB" id="A0AAN7T900"/>
<comment type="caution">
    <text evidence="12">The sequence shown here is derived from an EMBL/GenBank/DDBJ whole genome shotgun (WGS) entry which is preliminary data.</text>
</comment>
<dbReference type="GO" id="GO:0000293">
    <property type="term" value="F:ferric-chelate reductase activity"/>
    <property type="evidence" value="ECO:0007669"/>
    <property type="project" value="UniProtKB-ARBA"/>
</dbReference>
<feature type="transmembrane region" description="Helical" evidence="10">
    <location>
        <begin position="57"/>
        <end position="77"/>
    </location>
</feature>
<comment type="similarity">
    <text evidence="2">Belongs to the ferric reductase (FRE) family.</text>
</comment>
<dbReference type="PANTHER" id="PTHR32361">
    <property type="entry name" value="FERRIC/CUPRIC REDUCTASE TRANSMEMBRANE COMPONENT"/>
    <property type="match status" value="1"/>
</dbReference>
<evidence type="ECO:0000313" key="12">
    <source>
        <dbReference type="EMBL" id="KAK5107116.1"/>
    </source>
</evidence>
<gene>
    <name evidence="12" type="ORF">LTR62_001706</name>
</gene>
<keyword evidence="8" id="KW-0406">Ion transport</keyword>
<sequence>MASPNFPLLPRHIQDHNAPNSTLQHHWAYAARVLPCTKDRGTCEYLDSVYAMHDTSMLYTFILWGVLLGIAVVIVWARGRRMDDASHAKGSATAMRRARNWGLKDAPAKWVFGRVSRLQVFTLTILLAYLFIFSLVGITYKTWLTPIKASSLHNTRTGLGGASDRLGALAFALTPFTVLLSMRESLLSLLTGIPYQHFNFLHRWTGRIIFVQALLHTVFWIVVEGRLYQPQPTVGVEWIRQPYMVAGCVAMFLLLVMVVTSTRTAIEWFGYEVFKVGHWGLAVLYLGACWGHWDRLWCWLVASLVLVVADQVVRWLRVLAIHYREDKGRKLGFHCAQARVTLLGTTDDLVVRLDFDYEHAAWMAGQHFQLTFPSLSLWQSHPFTPASSPEVGSRIQHHTYLLRVRKGITAKLAALGDGASVPVILCGGYGRAFPSYATQNILAVAGGTGVTFSLPVILAALEQQTAPRFALDLVWVVRKTRDLLWLAPELVALKRRLGEEASNLRVQIFVTREDSPEITTVSEKSSEAEGNGAAFSVHALLQPAHNFTLTYLDGRHPNVDVMVQDFVDRADCVGGTTKVLGSGPEGMGSDLRGAVAGRGDVVDLRMYWDSRG</sequence>
<dbReference type="SUPFAM" id="SSF52343">
    <property type="entry name" value="Ferredoxin reductase-like, C-terminal NADP-linked domain"/>
    <property type="match status" value="1"/>
</dbReference>
<dbReference type="Pfam" id="PF08022">
    <property type="entry name" value="FAD_binding_8"/>
    <property type="match status" value="1"/>
</dbReference>
<dbReference type="SFLD" id="SFLDS00052">
    <property type="entry name" value="Ferric_Reductase_Domain"/>
    <property type="match status" value="1"/>
</dbReference>
<dbReference type="PANTHER" id="PTHR32361:SF3">
    <property type="entry name" value="REDUCTASE, PUTATIVE (AFU_ORTHOLOGUE AFUA_6G13750)-RELATED"/>
    <property type="match status" value="1"/>
</dbReference>
<keyword evidence="9 10" id="KW-0472">Membrane</keyword>
<dbReference type="InterPro" id="IPR017927">
    <property type="entry name" value="FAD-bd_FR_type"/>
</dbReference>
<feature type="domain" description="FAD-binding FR-type" evidence="11">
    <location>
        <begin position="330"/>
        <end position="435"/>
    </location>
</feature>
<evidence type="ECO:0000259" key="11">
    <source>
        <dbReference type="PROSITE" id="PS51384"/>
    </source>
</evidence>
<feature type="transmembrane region" description="Helical" evidence="10">
    <location>
        <begin position="204"/>
        <end position="223"/>
    </location>
</feature>
<keyword evidence="6 10" id="KW-1133">Transmembrane helix</keyword>
<dbReference type="InterPro" id="IPR013121">
    <property type="entry name" value="Fe_red_NAD-bd_6"/>
</dbReference>
<dbReference type="InterPro" id="IPR013130">
    <property type="entry name" value="Fe3_Rdtase_TM_dom"/>
</dbReference>
<keyword evidence="5" id="KW-0249">Electron transport</keyword>
<dbReference type="GO" id="GO:0015677">
    <property type="term" value="P:copper ion import"/>
    <property type="evidence" value="ECO:0007669"/>
    <property type="project" value="TreeGrafter"/>
</dbReference>
<dbReference type="CDD" id="cd06186">
    <property type="entry name" value="NOX_Duox_like_FAD_NADP"/>
    <property type="match status" value="1"/>
</dbReference>